<dbReference type="EC" id="2.5.1.60" evidence="2 9"/>
<keyword evidence="5 9" id="KW-0808">Transferase</keyword>
<dbReference type="GO" id="GO:0004663">
    <property type="term" value="F:Rab geranylgeranyltransferase activity"/>
    <property type="evidence" value="ECO:0007669"/>
    <property type="project" value="UniProtKB-UniRule"/>
</dbReference>
<proteinExistence type="inferred from homology"/>
<accession>A0AAD5HG30</accession>
<name>A0AAD5HG30_UMBRA</name>
<evidence type="ECO:0000256" key="1">
    <source>
        <dbReference type="ARBA" id="ARBA00006734"/>
    </source>
</evidence>
<evidence type="ECO:0000313" key="11">
    <source>
        <dbReference type="Proteomes" id="UP001206595"/>
    </source>
</evidence>
<comment type="similarity">
    <text evidence="1 9">Belongs to the protein prenyltransferase subunit alpha family.</text>
</comment>
<dbReference type="PANTHER" id="PTHR11129">
    <property type="entry name" value="PROTEIN FARNESYLTRANSFERASE ALPHA SUBUNIT/RAB GERANYLGERANYL TRANSFERASE ALPHA SUBUNIT"/>
    <property type="match status" value="1"/>
</dbReference>
<evidence type="ECO:0000256" key="9">
    <source>
        <dbReference type="RuleBase" id="RU367120"/>
    </source>
</evidence>
<sequence>MSSNVHGVKKVKTNEELAQARKQKEAVKIKEYNDLVSRCKEEVEAKHFEFSTLRLTSDILQLNPDYYTIWNYRREILLQGIFPTMDEEAKQQVLQQELEFFMQLIRINPKSYSMWNHRRWCLSVMSKPDWQQEFKLVGKMLDLDARNFHGWSYRRNVVANIREQQLDTKEIDTKEFEYTSTKIKQSFSNYSAWHYRSKVLPSILKDMTDEERTAVGKKELDLIKNALYTEPDDQSAWLYYWWLVGRVPSHVQIVGAYSVSKTQFLFVVFDDEVQLAGDIAVQDEQNNKVNGSCYFQPPTMPSPLHSWMMKHWQFSFSNWIQVA</sequence>
<dbReference type="RefSeq" id="XP_051446688.1">
    <property type="nucleotide sequence ID" value="XM_051587295.1"/>
</dbReference>
<dbReference type="PANTHER" id="PTHR11129:SF2">
    <property type="entry name" value="GERANYLGERANYL TRANSFERASE TYPE-2 SUBUNIT ALPHA"/>
    <property type="match status" value="1"/>
</dbReference>
<evidence type="ECO:0000313" key="10">
    <source>
        <dbReference type="EMBL" id="KAI8581684.1"/>
    </source>
</evidence>
<dbReference type="FunFam" id="1.25.40.120:FF:000035">
    <property type="entry name" value="Geranylgeranyl transferase type-2 subunit alpha"/>
    <property type="match status" value="1"/>
</dbReference>
<dbReference type="InterPro" id="IPR002088">
    <property type="entry name" value="Prenyl_trans_a"/>
</dbReference>
<comment type="caution">
    <text evidence="10">The sequence shown here is derived from an EMBL/GenBank/DDBJ whole genome shotgun (WGS) entry which is preliminary data.</text>
</comment>
<evidence type="ECO:0000256" key="2">
    <source>
        <dbReference type="ARBA" id="ARBA00012656"/>
    </source>
</evidence>
<keyword evidence="4 9" id="KW-0637">Prenyltransferase</keyword>
<evidence type="ECO:0000256" key="3">
    <source>
        <dbReference type="ARBA" id="ARBA00014772"/>
    </source>
</evidence>
<reference evidence="10" key="2">
    <citation type="journal article" date="2022" name="Proc. Natl. Acad. Sci. U.S.A.">
        <title>Diploid-dominant life cycles characterize the early evolution of Fungi.</title>
        <authorList>
            <person name="Amses K.R."/>
            <person name="Simmons D.R."/>
            <person name="Longcore J.E."/>
            <person name="Mondo S.J."/>
            <person name="Seto K."/>
            <person name="Jeronimo G.H."/>
            <person name="Bonds A.E."/>
            <person name="Quandt C.A."/>
            <person name="Davis W.J."/>
            <person name="Chang Y."/>
            <person name="Federici B.A."/>
            <person name="Kuo A."/>
            <person name="LaButti K."/>
            <person name="Pangilinan J."/>
            <person name="Andreopoulos W."/>
            <person name="Tritt A."/>
            <person name="Riley R."/>
            <person name="Hundley H."/>
            <person name="Johnson J."/>
            <person name="Lipzen A."/>
            <person name="Barry K."/>
            <person name="Lang B.F."/>
            <person name="Cuomo C.A."/>
            <person name="Buchler N.E."/>
            <person name="Grigoriev I.V."/>
            <person name="Spatafora J.W."/>
            <person name="Stajich J.E."/>
            <person name="James T.Y."/>
        </authorList>
    </citation>
    <scope>NUCLEOTIDE SEQUENCE</scope>
    <source>
        <strain evidence="10">AG</strain>
    </source>
</reference>
<dbReference type="AlphaFoldDB" id="A0AAD5HG30"/>
<comment type="catalytic activity">
    <reaction evidence="8 9">
        <text>geranylgeranyl diphosphate + L-cysteinyl-[protein] = S-geranylgeranyl-L-cysteinyl-[protein] + diphosphate</text>
        <dbReference type="Rhea" id="RHEA:21240"/>
        <dbReference type="Rhea" id="RHEA-COMP:10131"/>
        <dbReference type="Rhea" id="RHEA-COMP:11537"/>
        <dbReference type="ChEBI" id="CHEBI:29950"/>
        <dbReference type="ChEBI" id="CHEBI:33019"/>
        <dbReference type="ChEBI" id="CHEBI:57533"/>
        <dbReference type="ChEBI" id="CHEBI:86021"/>
        <dbReference type="EC" id="2.5.1.60"/>
    </reaction>
</comment>
<reference evidence="10" key="1">
    <citation type="submission" date="2021-06" db="EMBL/GenBank/DDBJ databases">
        <authorList>
            <consortium name="DOE Joint Genome Institute"/>
            <person name="Mondo S.J."/>
            <person name="Amses K.R."/>
            <person name="Simmons D.R."/>
            <person name="Longcore J.E."/>
            <person name="Seto K."/>
            <person name="Alves G.H."/>
            <person name="Bonds A.E."/>
            <person name="Quandt C.A."/>
            <person name="Davis W.J."/>
            <person name="Chang Y."/>
            <person name="Letcher P.M."/>
            <person name="Powell M.J."/>
            <person name="Kuo A."/>
            <person name="Labutti K."/>
            <person name="Pangilinan J."/>
            <person name="Andreopoulos W."/>
            <person name="Tritt A."/>
            <person name="Riley R."/>
            <person name="Hundley H."/>
            <person name="Johnson J."/>
            <person name="Lipzen A."/>
            <person name="Barry K."/>
            <person name="Berbee M.L."/>
            <person name="Buchler N.E."/>
            <person name="Grigoriev I.V."/>
            <person name="Spatafora J.W."/>
            <person name="Stajich J.E."/>
            <person name="James T.Y."/>
        </authorList>
    </citation>
    <scope>NUCLEOTIDE SEQUENCE</scope>
    <source>
        <strain evidence="10">AG</strain>
    </source>
</reference>
<gene>
    <name evidence="10" type="ORF">K450DRAFT_230706</name>
</gene>
<dbReference type="SUPFAM" id="SSF48439">
    <property type="entry name" value="Protein prenylyltransferase"/>
    <property type="match status" value="1"/>
</dbReference>
<keyword evidence="6" id="KW-0677">Repeat</keyword>
<keyword evidence="11" id="KW-1185">Reference proteome</keyword>
<dbReference type="GO" id="GO:0097354">
    <property type="term" value="P:prenylation"/>
    <property type="evidence" value="ECO:0007669"/>
    <property type="project" value="UniProtKB-UniRule"/>
</dbReference>
<dbReference type="Proteomes" id="UP001206595">
    <property type="component" value="Unassembled WGS sequence"/>
</dbReference>
<dbReference type="Pfam" id="PF01239">
    <property type="entry name" value="PPTA"/>
    <property type="match status" value="5"/>
</dbReference>
<dbReference type="GeneID" id="75912640"/>
<evidence type="ECO:0000256" key="5">
    <source>
        <dbReference type="ARBA" id="ARBA00022679"/>
    </source>
</evidence>
<evidence type="ECO:0000256" key="4">
    <source>
        <dbReference type="ARBA" id="ARBA00022602"/>
    </source>
</evidence>
<protein>
    <recommendedName>
        <fullName evidence="3 9">Geranylgeranyl transferase type-2 subunit alpha</fullName>
        <ecNumber evidence="2 9">2.5.1.60</ecNumber>
    </recommendedName>
    <alternativeName>
        <fullName evidence="7 9">Geranylgeranyl transferase type II subunit alpha</fullName>
    </alternativeName>
</protein>
<organism evidence="10 11">
    <name type="scientific">Umbelopsis ramanniana AG</name>
    <dbReference type="NCBI Taxonomy" id="1314678"/>
    <lineage>
        <taxon>Eukaryota</taxon>
        <taxon>Fungi</taxon>
        <taxon>Fungi incertae sedis</taxon>
        <taxon>Mucoromycota</taxon>
        <taxon>Mucoromycotina</taxon>
        <taxon>Umbelopsidomycetes</taxon>
        <taxon>Umbelopsidales</taxon>
        <taxon>Umbelopsidaceae</taxon>
        <taxon>Umbelopsis</taxon>
    </lineage>
</organism>
<dbReference type="GO" id="GO:0005968">
    <property type="term" value="C:Rab-protein geranylgeranyltransferase complex"/>
    <property type="evidence" value="ECO:0007669"/>
    <property type="project" value="TreeGrafter"/>
</dbReference>
<dbReference type="EMBL" id="MU620904">
    <property type="protein sequence ID" value="KAI8581684.1"/>
    <property type="molecule type" value="Genomic_DNA"/>
</dbReference>
<dbReference type="Gene3D" id="1.25.40.120">
    <property type="entry name" value="Protein prenylyltransferase"/>
    <property type="match status" value="1"/>
</dbReference>
<evidence type="ECO:0000256" key="7">
    <source>
        <dbReference type="ARBA" id="ARBA00031267"/>
    </source>
</evidence>
<evidence type="ECO:0000256" key="6">
    <source>
        <dbReference type="ARBA" id="ARBA00022737"/>
    </source>
</evidence>
<comment type="function">
    <text evidence="9">Catalyzes the transfer of a geranyl-geranyl moiety from geranyl-geranyl pyrophosphate to cysteines occuring in specific C-terminal amino acid sequences.</text>
</comment>
<evidence type="ECO:0000256" key="8">
    <source>
        <dbReference type="ARBA" id="ARBA00047658"/>
    </source>
</evidence>
<dbReference type="PROSITE" id="PS51147">
    <property type="entry name" value="PFTA"/>
    <property type="match status" value="4"/>
</dbReference>